<protein>
    <recommendedName>
        <fullName evidence="13">Ubiquinol-cytochrome c reductase iron-sulfur subunit</fullName>
        <ecNumber evidence="13">7.1.1.8</ecNumber>
    </recommendedName>
</protein>
<comment type="cofactor">
    <cofactor evidence="13">
        <name>[2Fe-2S] cluster</name>
        <dbReference type="ChEBI" id="CHEBI:190135"/>
    </cofactor>
    <text evidence="13">Binds 1 [2Fe-2S] cluster per subunit.</text>
</comment>
<keyword evidence="9" id="KW-0408">Iron</keyword>
<keyword evidence="8" id="KW-1133">Transmembrane helix</keyword>
<reference evidence="16 17" key="1">
    <citation type="journal article" date="2012" name="Stand. Genomic Sci.">
        <title>Complete genome sequence of the melanogenic marine bacterium Marinomonas mediterranea type strain (MMB-1(T)).</title>
        <authorList>
            <person name="Lucas-Elio P."/>
            <person name="Goodwin L."/>
            <person name="Woyke T."/>
            <person name="Pitluck S."/>
            <person name="Nolan M."/>
            <person name="Kyrpides N.C."/>
            <person name="Detter J.C."/>
            <person name="Copeland A."/>
            <person name="Teshima H."/>
            <person name="Bruce D."/>
            <person name="Detter C."/>
            <person name="Tapia R."/>
            <person name="Han S."/>
            <person name="Land M.L."/>
            <person name="Ivanova N."/>
            <person name="Mikhailova N."/>
            <person name="Johnston A.W."/>
            <person name="Sanchez-Amat A."/>
        </authorList>
    </citation>
    <scope>NUCLEOTIDE SEQUENCE [LARGE SCALE GENOMIC DNA]</scope>
    <source>
        <strain evidence="17">ATCC 700492 / JCM 21426 / NBRC 103028 / MMB-1</strain>
    </source>
</reference>
<evidence type="ECO:0000256" key="10">
    <source>
        <dbReference type="ARBA" id="ARBA00023014"/>
    </source>
</evidence>
<keyword evidence="4" id="KW-0001">2Fe-2S</keyword>
<dbReference type="Gene3D" id="1.20.5.510">
    <property type="entry name" value="Single helix bin"/>
    <property type="match status" value="1"/>
</dbReference>
<evidence type="ECO:0000256" key="3">
    <source>
        <dbReference type="ARBA" id="ARBA00022692"/>
    </source>
</evidence>
<evidence type="ECO:0000256" key="5">
    <source>
        <dbReference type="ARBA" id="ARBA00022723"/>
    </source>
</evidence>
<dbReference type="Pfam" id="PF10399">
    <property type="entry name" value="UCR_Fe-S_N"/>
    <property type="match status" value="1"/>
</dbReference>
<name>F2K1C1_MARM1</name>
<evidence type="ECO:0000313" key="16">
    <source>
        <dbReference type="EMBL" id="ADZ91052.1"/>
    </source>
</evidence>
<evidence type="ECO:0000256" key="1">
    <source>
        <dbReference type="ARBA" id="ARBA00010651"/>
    </source>
</evidence>
<accession>F2K1C1</accession>
<keyword evidence="2 13" id="KW-0813">Transport</keyword>
<dbReference type="NCBIfam" id="TIGR01416">
    <property type="entry name" value="Rieske_proteo"/>
    <property type="match status" value="1"/>
</dbReference>
<evidence type="ECO:0000256" key="13">
    <source>
        <dbReference type="RuleBase" id="RU004494"/>
    </source>
</evidence>
<dbReference type="eggNOG" id="COG0723">
    <property type="taxonomic scope" value="Bacteria"/>
</dbReference>
<keyword evidence="12" id="KW-1015">Disulfide bond</keyword>
<comment type="miscellaneous">
    <text evidence="13">The Rieske protein is a high potential 2Fe-2S protein.</text>
</comment>
<dbReference type="HOGENOM" id="CLU_055690_0_2_6"/>
<keyword evidence="10" id="KW-0411">Iron-sulfur</keyword>
<dbReference type="EC" id="7.1.1.8" evidence="13"/>
<dbReference type="InterPro" id="IPR014349">
    <property type="entry name" value="Rieske_Fe-S_prot"/>
</dbReference>
<evidence type="ECO:0000256" key="6">
    <source>
        <dbReference type="ARBA" id="ARBA00022967"/>
    </source>
</evidence>
<evidence type="ECO:0000256" key="11">
    <source>
        <dbReference type="ARBA" id="ARBA00023136"/>
    </source>
</evidence>
<dbReference type="PROSITE" id="PS51296">
    <property type="entry name" value="RIESKE"/>
    <property type="match status" value="1"/>
</dbReference>
<dbReference type="CDD" id="cd03470">
    <property type="entry name" value="Rieske_cytochrome_bc1"/>
    <property type="match status" value="1"/>
</dbReference>
<keyword evidence="7 13" id="KW-0249">Electron transport</keyword>
<dbReference type="STRING" id="717774.Marme_1796"/>
<keyword evidence="11" id="KW-0472">Membrane</keyword>
<evidence type="ECO:0000256" key="14">
    <source>
        <dbReference type="RuleBase" id="RU004497"/>
    </source>
</evidence>
<evidence type="ECO:0000256" key="4">
    <source>
        <dbReference type="ARBA" id="ARBA00022714"/>
    </source>
</evidence>
<comment type="similarity">
    <text evidence="1">Belongs to the Rieske iron-sulfur protein family.</text>
</comment>
<keyword evidence="5" id="KW-0479">Metal-binding</keyword>
<dbReference type="GO" id="GO:0046872">
    <property type="term" value="F:metal ion binding"/>
    <property type="evidence" value="ECO:0007669"/>
    <property type="project" value="UniProtKB-KW"/>
</dbReference>
<feature type="domain" description="Rieske" evidence="15">
    <location>
        <begin position="84"/>
        <end position="197"/>
    </location>
</feature>
<proteinExistence type="inferred from homology"/>
<dbReference type="InterPro" id="IPR036922">
    <property type="entry name" value="Rieske_2Fe-2S_sf"/>
</dbReference>
<evidence type="ECO:0000256" key="12">
    <source>
        <dbReference type="ARBA" id="ARBA00023157"/>
    </source>
</evidence>
<dbReference type="InterPro" id="IPR017941">
    <property type="entry name" value="Rieske_2Fe-2S"/>
</dbReference>
<dbReference type="Gene3D" id="2.102.10.10">
    <property type="entry name" value="Rieske [2Fe-2S] iron-sulphur domain"/>
    <property type="match status" value="1"/>
</dbReference>
<evidence type="ECO:0000256" key="8">
    <source>
        <dbReference type="ARBA" id="ARBA00022989"/>
    </source>
</evidence>
<keyword evidence="3" id="KW-0812">Transmembrane</keyword>
<evidence type="ECO:0000256" key="9">
    <source>
        <dbReference type="ARBA" id="ARBA00023004"/>
    </source>
</evidence>
<evidence type="ECO:0000256" key="7">
    <source>
        <dbReference type="ARBA" id="ARBA00022982"/>
    </source>
</evidence>
<evidence type="ECO:0000313" key="17">
    <source>
        <dbReference type="Proteomes" id="UP000001062"/>
    </source>
</evidence>
<dbReference type="GO" id="GO:0008121">
    <property type="term" value="F:quinol-cytochrome-c reductase activity"/>
    <property type="evidence" value="ECO:0007669"/>
    <property type="project" value="UniProtKB-EC"/>
</dbReference>
<comment type="catalytic activity">
    <reaction evidence="13">
        <text>a quinol + 2 Fe(III)-[cytochrome c](out) = a quinone + 2 Fe(II)-[cytochrome c](out) + 2 H(+)(out)</text>
        <dbReference type="Rhea" id="RHEA:11484"/>
        <dbReference type="Rhea" id="RHEA-COMP:10350"/>
        <dbReference type="Rhea" id="RHEA-COMP:14399"/>
        <dbReference type="ChEBI" id="CHEBI:15378"/>
        <dbReference type="ChEBI" id="CHEBI:24646"/>
        <dbReference type="ChEBI" id="CHEBI:29033"/>
        <dbReference type="ChEBI" id="CHEBI:29034"/>
        <dbReference type="ChEBI" id="CHEBI:132124"/>
        <dbReference type="EC" id="7.1.1.8"/>
    </reaction>
</comment>
<keyword evidence="6" id="KW-1278">Translocase</keyword>
<keyword evidence="17" id="KW-1185">Reference proteome</keyword>
<dbReference type="EMBL" id="CP002583">
    <property type="protein sequence ID" value="ADZ91052.1"/>
    <property type="molecule type" value="Genomic_DNA"/>
</dbReference>
<evidence type="ECO:0000256" key="2">
    <source>
        <dbReference type="ARBA" id="ARBA00022448"/>
    </source>
</evidence>
<gene>
    <name evidence="16" type="ordered locus">Marme_1796</name>
</gene>
<dbReference type="RefSeq" id="WP_013660957.1">
    <property type="nucleotide sequence ID" value="NC_015276.1"/>
</dbReference>
<dbReference type="KEGG" id="mme:Marme_1796"/>
<organism evidence="16 17">
    <name type="scientific">Marinomonas mediterranea (strain ATCC 700492 / JCM 21426 / NBRC 103028 / MMB-1)</name>
    <dbReference type="NCBI Taxonomy" id="717774"/>
    <lineage>
        <taxon>Bacteria</taxon>
        <taxon>Pseudomonadati</taxon>
        <taxon>Pseudomonadota</taxon>
        <taxon>Gammaproteobacteria</taxon>
        <taxon>Oceanospirillales</taxon>
        <taxon>Oceanospirillaceae</taxon>
        <taxon>Marinomonas</taxon>
    </lineage>
</organism>
<dbReference type="InterPro" id="IPR006311">
    <property type="entry name" value="TAT_signal"/>
</dbReference>
<sequence precursor="true">MSRHLHQSSRRRFLVGATGAMGVASAIGVATPFVCALAPNEKVKQQRLPVQVDVSKIEPGAIVTVAWHGLPVWVLRRAKTSLLALEEHVSILADPESSRSQQPDNTRNTFRSIRPEIAVYVGRCTHLGCTPNYRPLIASSASEGMVSKELGEDWYGGFFCPCHGSKFDLAGRVYKNMPAPTNLEVPPYRFISDDVLEIGITGDGDNV</sequence>
<dbReference type="AlphaFoldDB" id="F2K1C1"/>
<dbReference type="PANTHER" id="PTHR10134">
    <property type="entry name" value="CYTOCHROME B-C1 COMPLEX SUBUNIT RIESKE, MITOCHONDRIAL"/>
    <property type="match status" value="1"/>
</dbReference>
<dbReference type="PROSITE" id="PS51318">
    <property type="entry name" value="TAT"/>
    <property type="match status" value="1"/>
</dbReference>
<dbReference type="Proteomes" id="UP000001062">
    <property type="component" value="Chromosome"/>
</dbReference>
<dbReference type="GO" id="GO:0051537">
    <property type="term" value="F:2 iron, 2 sulfur cluster binding"/>
    <property type="evidence" value="ECO:0007669"/>
    <property type="project" value="UniProtKB-KW"/>
</dbReference>
<evidence type="ECO:0000259" key="15">
    <source>
        <dbReference type="PROSITE" id="PS51296"/>
    </source>
</evidence>
<dbReference type="SUPFAM" id="SSF50022">
    <property type="entry name" value="ISP domain"/>
    <property type="match status" value="1"/>
</dbReference>
<dbReference type="InterPro" id="IPR006317">
    <property type="entry name" value="Ubiquinol_cyt_c_Rdtase_Fe-S-su"/>
</dbReference>
<dbReference type="Pfam" id="PF00355">
    <property type="entry name" value="Rieske"/>
    <property type="match status" value="1"/>
</dbReference>
<dbReference type="InterPro" id="IPR019470">
    <property type="entry name" value="Ubiq_cytC_Rdtase_Fe-S_su_TAT"/>
</dbReference>
<comment type="subunit">
    <text evidence="14">The main subunits of complex b-c1 are: cytochrome b, cytochrome c1 and the Rieske protein.</text>
</comment>
<dbReference type="PATRIC" id="fig|717774.3.peg.1853"/>